<dbReference type="InterPro" id="IPR003660">
    <property type="entry name" value="HAMP_dom"/>
</dbReference>
<dbReference type="SUPFAM" id="SSF158472">
    <property type="entry name" value="HAMP domain-like"/>
    <property type="match status" value="1"/>
</dbReference>
<dbReference type="PANTHER" id="PTHR45528">
    <property type="entry name" value="SENSOR HISTIDINE KINASE CPXA"/>
    <property type="match status" value="1"/>
</dbReference>
<feature type="coiled-coil region" evidence="14">
    <location>
        <begin position="232"/>
        <end position="259"/>
    </location>
</feature>
<dbReference type="Gene3D" id="3.30.565.10">
    <property type="entry name" value="Histidine kinase-like ATPase, C-terminal domain"/>
    <property type="match status" value="1"/>
</dbReference>
<reference evidence="18 19" key="1">
    <citation type="submission" date="2023-07" db="EMBL/GenBank/DDBJ databases">
        <title>Genomic Encyclopedia of Type Strains, Phase IV (KMG-IV): sequencing the most valuable type-strain genomes for metagenomic binning, comparative biology and taxonomic classification.</title>
        <authorList>
            <person name="Goeker M."/>
        </authorList>
    </citation>
    <scope>NUCLEOTIDE SEQUENCE [LARGE SCALE GENOMIC DNA]</scope>
    <source>
        <strain evidence="18 19">DSM 23948</strain>
    </source>
</reference>
<dbReference type="PANTHER" id="PTHR45528:SF1">
    <property type="entry name" value="SENSOR HISTIDINE KINASE CPXA"/>
    <property type="match status" value="1"/>
</dbReference>
<dbReference type="InterPro" id="IPR050398">
    <property type="entry name" value="HssS/ArlS-like"/>
</dbReference>
<evidence type="ECO:0000259" key="17">
    <source>
        <dbReference type="PROSITE" id="PS50885"/>
    </source>
</evidence>
<keyword evidence="7 15" id="KW-0812">Transmembrane</keyword>
<dbReference type="Pfam" id="PF00512">
    <property type="entry name" value="HisKA"/>
    <property type="match status" value="1"/>
</dbReference>
<dbReference type="InterPro" id="IPR004358">
    <property type="entry name" value="Sig_transdc_His_kin-like_C"/>
</dbReference>
<keyword evidence="9 18" id="KW-0418">Kinase</keyword>
<evidence type="ECO:0000256" key="6">
    <source>
        <dbReference type="ARBA" id="ARBA00022679"/>
    </source>
</evidence>
<keyword evidence="5" id="KW-0597">Phosphoprotein</keyword>
<proteinExistence type="predicted"/>
<dbReference type="RefSeq" id="WP_307148341.1">
    <property type="nucleotide sequence ID" value="NZ_JAUSTU010000001.1"/>
</dbReference>
<evidence type="ECO:0000259" key="16">
    <source>
        <dbReference type="PROSITE" id="PS50109"/>
    </source>
</evidence>
<evidence type="ECO:0000313" key="18">
    <source>
        <dbReference type="EMBL" id="MDQ0153708.1"/>
    </source>
</evidence>
<keyword evidence="14" id="KW-0175">Coiled coil</keyword>
<dbReference type="GO" id="GO:0016301">
    <property type="term" value="F:kinase activity"/>
    <property type="evidence" value="ECO:0007669"/>
    <property type="project" value="UniProtKB-KW"/>
</dbReference>
<evidence type="ECO:0000256" key="1">
    <source>
        <dbReference type="ARBA" id="ARBA00000085"/>
    </source>
</evidence>
<dbReference type="EMBL" id="JAUSTU010000001">
    <property type="protein sequence ID" value="MDQ0153708.1"/>
    <property type="molecule type" value="Genomic_DNA"/>
</dbReference>
<keyword evidence="6" id="KW-0808">Transferase</keyword>
<dbReference type="InterPro" id="IPR003594">
    <property type="entry name" value="HATPase_dom"/>
</dbReference>
<evidence type="ECO:0000256" key="15">
    <source>
        <dbReference type="SAM" id="Phobius"/>
    </source>
</evidence>
<feature type="transmembrane region" description="Helical" evidence="15">
    <location>
        <begin position="171"/>
        <end position="190"/>
    </location>
</feature>
<dbReference type="InterPro" id="IPR036097">
    <property type="entry name" value="HisK_dim/P_sf"/>
</dbReference>
<keyword evidence="8" id="KW-0547">Nucleotide-binding</keyword>
<dbReference type="PROSITE" id="PS50885">
    <property type="entry name" value="HAMP"/>
    <property type="match status" value="1"/>
</dbReference>
<dbReference type="SMART" id="SM00304">
    <property type="entry name" value="HAMP"/>
    <property type="match status" value="1"/>
</dbReference>
<evidence type="ECO:0000256" key="2">
    <source>
        <dbReference type="ARBA" id="ARBA00004651"/>
    </source>
</evidence>
<dbReference type="SUPFAM" id="SSF55874">
    <property type="entry name" value="ATPase domain of HSP90 chaperone/DNA topoisomerase II/histidine kinase"/>
    <property type="match status" value="1"/>
</dbReference>
<dbReference type="InterPro" id="IPR003661">
    <property type="entry name" value="HisK_dim/P_dom"/>
</dbReference>
<keyword evidence="13 15" id="KW-0472">Membrane</keyword>
<dbReference type="SMART" id="SM00387">
    <property type="entry name" value="HATPase_c"/>
    <property type="match status" value="1"/>
</dbReference>
<dbReference type="InterPro" id="IPR005467">
    <property type="entry name" value="His_kinase_dom"/>
</dbReference>
<dbReference type="PRINTS" id="PR00344">
    <property type="entry name" value="BCTRLSENSOR"/>
</dbReference>
<keyword evidence="19" id="KW-1185">Reference proteome</keyword>
<dbReference type="EC" id="2.7.13.3" evidence="3"/>
<feature type="domain" description="Histidine kinase" evidence="16">
    <location>
        <begin position="259"/>
        <end position="475"/>
    </location>
</feature>
<evidence type="ECO:0000256" key="13">
    <source>
        <dbReference type="ARBA" id="ARBA00023136"/>
    </source>
</evidence>
<dbReference type="InterPro" id="IPR036890">
    <property type="entry name" value="HATPase_C_sf"/>
</dbReference>
<evidence type="ECO:0000256" key="11">
    <source>
        <dbReference type="ARBA" id="ARBA00022989"/>
    </source>
</evidence>
<dbReference type="Proteomes" id="UP001231362">
    <property type="component" value="Unassembled WGS sequence"/>
</dbReference>
<dbReference type="Gene3D" id="6.10.340.10">
    <property type="match status" value="1"/>
</dbReference>
<comment type="subcellular location">
    <subcellularLocation>
        <location evidence="2">Cell membrane</location>
        <topology evidence="2">Multi-pass membrane protein</topology>
    </subcellularLocation>
</comment>
<dbReference type="Gene3D" id="1.10.287.130">
    <property type="match status" value="1"/>
</dbReference>
<evidence type="ECO:0000256" key="4">
    <source>
        <dbReference type="ARBA" id="ARBA00022475"/>
    </source>
</evidence>
<evidence type="ECO:0000256" key="8">
    <source>
        <dbReference type="ARBA" id="ARBA00022741"/>
    </source>
</evidence>
<keyword evidence="11 15" id="KW-1133">Transmembrane helix</keyword>
<evidence type="ECO:0000256" key="14">
    <source>
        <dbReference type="SAM" id="Coils"/>
    </source>
</evidence>
<evidence type="ECO:0000313" key="19">
    <source>
        <dbReference type="Proteomes" id="UP001231362"/>
    </source>
</evidence>
<keyword evidence="12" id="KW-0902">Two-component regulatory system</keyword>
<dbReference type="Pfam" id="PF00672">
    <property type="entry name" value="HAMP"/>
    <property type="match status" value="1"/>
</dbReference>
<evidence type="ECO:0000256" key="10">
    <source>
        <dbReference type="ARBA" id="ARBA00022840"/>
    </source>
</evidence>
<evidence type="ECO:0000256" key="3">
    <source>
        <dbReference type="ARBA" id="ARBA00012438"/>
    </source>
</evidence>
<evidence type="ECO:0000256" key="9">
    <source>
        <dbReference type="ARBA" id="ARBA00022777"/>
    </source>
</evidence>
<evidence type="ECO:0000256" key="5">
    <source>
        <dbReference type="ARBA" id="ARBA00022553"/>
    </source>
</evidence>
<dbReference type="PROSITE" id="PS50109">
    <property type="entry name" value="HIS_KIN"/>
    <property type="match status" value="1"/>
</dbReference>
<dbReference type="SMART" id="SM00388">
    <property type="entry name" value="HisKA"/>
    <property type="match status" value="1"/>
</dbReference>
<comment type="catalytic activity">
    <reaction evidence="1">
        <text>ATP + protein L-histidine = ADP + protein N-phospho-L-histidine.</text>
        <dbReference type="EC" id="2.7.13.3"/>
    </reaction>
</comment>
<protein>
    <recommendedName>
        <fullName evidence="3">histidine kinase</fullName>
        <ecNumber evidence="3">2.7.13.3</ecNumber>
    </recommendedName>
</protein>
<keyword evidence="4" id="KW-1003">Cell membrane</keyword>
<dbReference type="Pfam" id="PF02518">
    <property type="entry name" value="HATPase_c"/>
    <property type="match status" value="1"/>
</dbReference>
<evidence type="ECO:0000256" key="7">
    <source>
        <dbReference type="ARBA" id="ARBA00022692"/>
    </source>
</evidence>
<dbReference type="CDD" id="cd00082">
    <property type="entry name" value="HisKA"/>
    <property type="match status" value="1"/>
</dbReference>
<keyword evidence="10" id="KW-0067">ATP-binding</keyword>
<name>A0ABT9UYD9_9BACL</name>
<gene>
    <name evidence="18" type="ORF">J2S07_000006</name>
</gene>
<evidence type="ECO:0000256" key="12">
    <source>
        <dbReference type="ARBA" id="ARBA00023012"/>
    </source>
</evidence>
<feature type="domain" description="HAMP" evidence="17">
    <location>
        <begin position="192"/>
        <end position="244"/>
    </location>
</feature>
<organism evidence="18 19">
    <name type="scientific">Anoxybacillus andreesenii</name>
    <dbReference type="NCBI Taxonomy" id="1325932"/>
    <lineage>
        <taxon>Bacteria</taxon>
        <taxon>Bacillati</taxon>
        <taxon>Bacillota</taxon>
        <taxon>Bacilli</taxon>
        <taxon>Bacillales</taxon>
        <taxon>Anoxybacillaceae</taxon>
        <taxon>Anoxybacillus</taxon>
    </lineage>
</organism>
<dbReference type="CDD" id="cd06225">
    <property type="entry name" value="HAMP"/>
    <property type="match status" value="1"/>
</dbReference>
<dbReference type="SUPFAM" id="SSF47384">
    <property type="entry name" value="Homodimeric domain of signal transducing histidine kinase"/>
    <property type="match status" value="1"/>
</dbReference>
<comment type="caution">
    <text evidence="18">The sequence shown here is derived from an EMBL/GenBank/DDBJ whole genome shotgun (WGS) entry which is preliminary data.</text>
</comment>
<accession>A0ABT9UYD9</accession>
<sequence>MKRSKPFKIKYLYQQLISHMSVLLGAFLILSLVFAHYVEGLVYQNKVDELVSYGKDILVEITRGDMGANEVINQYSMVLKGRNIGFSIFDEQGNILYPSGKYIPDLKLADEVLEQISEGEPLVVKKRVQHSNQDVTLVALPYFIKGQLIGGIFLTTPISGSREMISQINQYLILTVFFAFALSILPSWFLSKIHVNRIKRLQEATSMVSAGDYSVNLPPSDFDEIGELAKDFNHMVKKLNTAAEEIESLENRRRNFMSDVSHELRTPLTTISGVIEGLKNNMIADEEKEKGINLVSQETKRLIRLVNENLDYDKIRSNQIKLNKEDLQLLEVFEIIQETLFLQASERNNRIEIEVDEEVHIFADYDRLIQVLINITKNSIQFTDNGLIWLKGKWDQGDTIIEIEDTGIGIDPAEVEKIWHRFYKAEISRTSNPYGEFGLGLSIVKQLVHLHSGSIEVSSEKGKGTKFTIRIPYSKD</sequence>